<accession>A0ABU0C0I3</accession>
<protein>
    <submittedName>
        <fullName evidence="2">RES domain-containing protein</fullName>
    </submittedName>
</protein>
<proteinExistence type="predicted"/>
<feature type="domain" description="RES" evidence="1">
    <location>
        <begin position="2"/>
        <end position="125"/>
    </location>
</feature>
<reference evidence="2 3" key="1">
    <citation type="submission" date="2023-07" db="EMBL/GenBank/DDBJ databases">
        <title>Genomic Encyclopedia of Type Strains, Phase IV (KMG-IV): sequencing the most valuable type-strain genomes for metagenomic binning, comparative biology and taxonomic classification.</title>
        <authorList>
            <person name="Goeker M."/>
        </authorList>
    </citation>
    <scope>NUCLEOTIDE SEQUENCE [LARGE SCALE GENOMIC DNA]</scope>
    <source>
        <strain evidence="2 3">DSM 1112</strain>
    </source>
</reference>
<dbReference type="Proteomes" id="UP001230207">
    <property type="component" value="Unassembled WGS sequence"/>
</dbReference>
<dbReference type="InterPro" id="IPR014914">
    <property type="entry name" value="RES_dom"/>
</dbReference>
<evidence type="ECO:0000313" key="2">
    <source>
        <dbReference type="EMBL" id="MDQ0324030.1"/>
    </source>
</evidence>
<evidence type="ECO:0000259" key="1">
    <source>
        <dbReference type="Pfam" id="PF08808"/>
    </source>
</evidence>
<dbReference type="Pfam" id="PF08808">
    <property type="entry name" value="RES"/>
    <property type="match status" value="1"/>
</dbReference>
<sequence length="130" mass="14581">MYLSRAAQTALEEYRQGASITPPATLAAYTVALDPVVDLSEGFDPLIWDQRWAEWDCAWRKIARIDRKTPASWSLSDLAITAGYKGILFPSLRHAGGTNLVVFTNNLHDGDRVDVHDPDGRLPRDQSSWR</sequence>
<comment type="caution">
    <text evidence="2">The sequence shown here is derived from an EMBL/GenBank/DDBJ whole genome shotgun (WGS) entry which is preliminary data.</text>
</comment>
<dbReference type="EMBL" id="JAUSVF010000007">
    <property type="protein sequence ID" value="MDQ0324030.1"/>
    <property type="molecule type" value="Genomic_DNA"/>
</dbReference>
<evidence type="ECO:0000313" key="3">
    <source>
        <dbReference type="Proteomes" id="UP001230207"/>
    </source>
</evidence>
<organism evidence="2 3">
    <name type="scientific">Pararhizobium capsulatum DSM 1112</name>
    <dbReference type="NCBI Taxonomy" id="1121113"/>
    <lineage>
        <taxon>Bacteria</taxon>
        <taxon>Pseudomonadati</taxon>
        <taxon>Pseudomonadota</taxon>
        <taxon>Alphaproteobacteria</taxon>
        <taxon>Hyphomicrobiales</taxon>
        <taxon>Rhizobiaceae</taxon>
        <taxon>Rhizobium/Agrobacterium group</taxon>
        <taxon>Pararhizobium</taxon>
    </lineage>
</organism>
<name>A0ABU0C0I3_9HYPH</name>
<gene>
    <name evidence="2" type="ORF">QO002_006237</name>
</gene>
<keyword evidence="3" id="KW-1185">Reference proteome</keyword>